<dbReference type="InterPro" id="IPR018247">
    <property type="entry name" value="EF_Hand_1_Ca_BS"/>
</dbReference>
<dbReference type="PANTHER" id="PTHR10827:SF98">
    <property type="entry name" value="45 KDA CALCIUM-BINDING PROTEIN"/>
    <property type="match status" value="1"/>
</dbReference>
<dbReference type="EMBL" id="CAJFDH010000002">
    <property type="protein sequence ID" value="CAD5212149.1"/>
    <property type="molecule type" value="Genomic_DNA"/>
</dbReference>
<keyword evidence="2" id="KW-0677">Repeat</keyword>
<feature type="compositionally biased region" description="Basic and acidic residues" evidence="4">
    <location>
        <begin position="8"/>
        <end position="28"/>
    </location>
</feature>
<keyword evidence="3" id="KW-0106">Calcium</keyword>
<dbReference type="GO" id="GO:0017156">
    <property type="term" value="P:calcium-ion regulated exocytosis"/>
    <property type="evidence" value="ECO:0007669"/>
    <property type="project" value="TreeGrafter"/>
</dbReference>
<name>A0A811K8R7_9BILA</name>
<evidence type="ECO:0000313" key="6">
    <source>
        <dbReference type="EMBL" id="CAD5212149.1"/>
    </source>
</evidence>
<dbReference type="PANTHER" id="PTHR10827">
    <property type="entry name" value="RETICULOCALBIN"/>
    <property type="match status" value="1"/>
</dbReference>
<evidence type="ECO:0000256" key="1">
    <source>
        <dbReference type="ARBA" id="ARBA00022723"/>
    </source>
</evidence>
<dbReference type="OrthoDB" id="9978834at2759"/>
<dbReference type="GO" id="GO:0005783">
    <property type="term" value="C:endoplasmic reticulum"/>
    <property type="evidence" value="ECO:0007669"/>
    <property type="project" value="TreeGrafter"/>
</dbReference>
<feature type="domain" description="EF-hand" evidence="5">
    <location>
        <begin position="185"/>
        <end position="220"/>
    </location>
</feature>
<evidence type="ECO:0000256" key="2">
    <source>
        <dbReference type="ARBA" id="ARBA00022737"/>
    </source>
</evidence>
<gene>
    <name evidence="6" type="ORF">BOKJ2_LOCUS4058</name>
</gene>
<dbReference type="GO" id="GO:0005509">
    <property type="term" value="F:calcium ion binding"/>
    <property type="evidence" value="ECO:0007669"/>
    <property type="project" value="InterPro"/>
</dbReference>
<feature type="domain" description="EF-hand" evidence="5">
    <location>
        <begin position="53"/>
        <end position="88"/>
    </location>
</feature>
<proteinExistence type="predicted"/>
<protein>
    <recommendedName>
        <fullName evidence="5">EF-hand domain-containing protein</fullName>
    </recommendedName>
</protein>
<dbReference type="InterPro" id="IPR002048">
    <property type="entry name" value="EF_hand_dom"/>
</dbReference>
<dbReference type="Pfam" id="PF13499">
    <property type="entry name" value="EF-hand_7"/>
    <property type="match status" value="1"/>
</dbReference>
<evidence type="ECO:0000313" key="7">
    <source>
        <dbReference type="Proteomes" id="UP000614601"/>
    </source>
</evidence>
<keyword evidence="7" id="KW-1185">Reference proteome</keyword>
<organism evidence="6 7">
    <name type="scientific">Bursaphelenchus okinawaensis</name>
    <dbReference type="NCBI Taxonomy" id="465554"/>
    <lineage>
        <taxon>Eukaryota</taxon>
        <taxon>Metazoa</taxon>
        <taxon>Ecdysozoa</taxon>
        <taxon>Nematoda</taxon>
        <taxon>Chromadorea</taxon>
        <taxon>Rhabditida</taxon>
        <taxon>Tylenchina</taxon>
        <taxon>Tylenchomorpha</taxon>
        <taxon>Aphelenchoidea</taxon>
        <taxon>Aphelenchoididae</taxon>
        <taxon>Bursaphelenchus</taxon>
    </lineage>
</organism>
<keyword evidence="1" id="KW-0479">Metal-binding</keyword>
<dbReference type="Pfam" id="PF13202">
    <property type="entry name" value="EF-hand_5"/>
    <property type="match status" value="1"/>
</dbReference>
<dbReference type="SMART" id="SM00054">
    <property type="entry name" value="EFh"/>
    <property type="match status" value="5"/>
</dbReference>
<dbReference type="InterPro" id="IPR011992">
    <property type="entry name" value="EF-hand-dom_pair"/>
</dbReference>
<comment type="caution">
    <text evidence="6">The sequence shown here is derived from an EMBL/GenBank/DDBJ whole genome shotgun (WGS) entry which is preliminary data.</text>
</comment>
<evidence type="ECO:0000256" key="3">
    <source>
        <dbReference type="ARBA" id="ARBA00022837"/>
    </source>
</evidence>
<feature type="region of interest" description="Disordered" evidence="4">
    <location>
        <begin position="1"/>
        <end position="28"/>
    </location>
</feature>
<dbReference type="Gene3D" id="1.10.238.10">
    <property type="entry name" value="EF-hand"/>
    <property type="match status" value="3"/>
</dbReference>
<sequence length="311" mass="36220">MLCAVKRHGNDSVKSNRPEHLKGVPLERDGDLNKDIRKEMFLKEGEDHNDNMSTKDLIEIMFRLADTDKDGRLSHDELFKKVKKNIRYHLDEGKREANKLFQQVDKNADGIIQWDEYKDHFMVKQNIASKDHVEDHKDHDNHLDSDSRFVLDQEKYSFNQADANQDGLDEIEWLSYQHPENSKLQLNELAQNILNSLDSDKNGYLTIEEFAQVPPGAVEGENTDGDYKTERRKEFQDVIDQDKDGKVMKFELVEYLNPLSDARLSEEVKDIFVTADHNDDKYLTLQELLDNSDALALSSFIRPKMRLHDDL</sequence>
<accession>A0A811K8R7</accession>
<reference evidence="6" key="1">
    <citation type="submission" date="2020-09" db="EMBL/GenBank/DDBJ databases">
        <authorList>
            <person name="Kikuchi T."/>
        </authorList>
    </citation>
    <scope>NUCLEOTIDE SEQUENCE</scope>
    <source>
        <strain evidence="6">SH1</strain>
    </source>
</reference>
<evidence type="ECO:0000256" key="4">
    <source>
        <dbReference type="SAM" id="MobiDB-lite"/>
    </source>
</evidence>
<evidence type="ECO:0000259" key="5">
    <source>
        <dbReference type="PROSITE" id="PS50222"/>
    </source>
</evidence>
<dbReference type="SUPFAM" id="SSF47473">
    <property type="entry name" value="EF-hand"/>
    <property type="match status" value="2"/>
</dbReference>
<feature type="domain" description="EF-hand" evidence="5">
    <location>
        <begin position="92"/>
        <end position="127"/>
    </location>
</feature>
<dbReference type="EMBL" id="CAJFCW020000002">
    <property type="protein sequence ID" value="CAG9095163.1"/>
    <property type="molecule type" value="Genomic_DNA"/>
</dbReference>
<dbReference type="PROSITE" id="PS50222">
    <property type="entry name" value="EF_HAND_2"/>
    <property type="match status" value="3"/>
</dbReference>
<dbReference type="PROSITE" id="PS00018">
    <property type="entry name" value="EF_HAND_1"/>
    <property type="match status" value="4"/>
</dbReference>
<dbReference type="AlphaFoldDB" id="A0A811K8R7"/>
<dbReference type="Proteomes" id="UP000614601">
    <property type="component" value="Unassembled WGS sequence"/>
</dbReference>
<dbReference type="Proteomes" id="UP000783686">
    <property type="component" value="Unassembled WGS sequence"/>
</dbReference>